<evidence type="ECO:0000313" key="2">
    <source>
        <dbReference type="Proteomes" id="UP001497472"/>
    </source>
</evidence>
<sequence>MEKVESALDVLSRAATMVQPCPAYPASDSDGFVSISQFRIVSEFSDRLCAYASVLYRRSIHMVGGIWPCRRVTFLNPADIV</sequence>
<name>A0AAV1JZ82_9NEOP</name>
<keyword evidence="2" id="KW-1185">Reference proteome</keyword>
<proteinExistence type="predicted"/>
<dbReference type="Proteomes" id="UP001497472">
    <property type="component" value="Unassembled WGS sequence"/>
</dbReference>
<protein>
    <submittedName>
        <fullName evidence="1">Uncharacterized protein</fullName>
    </submittedName>
</protein>
<accession>A0AAV1JZ82</accession>
<dbReference type="EMBL" id="CAVLEF010000225">
    <property type="protein sequence ID" value="CAK1553734.1"/>
    <property type="molecule type" value="Genomic_DNA"/>
</dbReference>
<evidence type="ECO:0000313" key="1">
    <source>
        <dbReference type="EMBL" id="CAK1553734.1"/>
    </source>
</evidence>
<comment type="caution">
    <text evidence="1">The sequence shown here is derived from an EMBL/GenBank/DDBJ whole genome shotgun (WGS) entry which is preliminary data.</text>
</comment>
<dbReference type="AlphaFoldDB" id="A0AAV1JZ82"/>
<organism evidence="1 2">
    <name type="scientific">Leptosia nina</name>
    <dbReference type="NCBI Taxonomy" id="320188"/>
    <lineage>
        <taxon>Eukaryota</taxon>
        <taxon>Metazoa</taxon>
        <taxon>Ecdysozoa</taxon>
        <taxon>Arthropoda</taxon>
        <taxon>Hexapoda</taxon>
        <taxon>Insecta</taxon>
        <taxon>Pterygota</taxon>
        <taxon>Neoptera</taxon>
        <taxon>Endopterygota</taxon>
        <taxon>Lepidoptera</taxon>
        <taxon>Glossata</taxon>
        <taxon>Ditrysia</taxon>
        <taxon>Papilionoidea</taxon>
        <taxon>Pieridae</taxon>
        <taxon>Pierinae</taxon>
        <taxon>Leptosia</taxon>
    </lineage>
</organism>
<reference evidence="1 2" key="1">
    <citation type="submission" date="2023-11" db="EMBL/GenBank/DDBJ databases">
        <authorList>
            <person name="Okamura Y."/>
        </authorList>
    </citation>
    <scope>NUCLEOTIDE SEQUENCE [LARGE SCALE GENOMIC DNA]</scope>
</reference>
<gene>
    <name evidence="1" type="ORF">LNINA_LOCUS12702</name>
</gene>